<feature type="region of interest" description="Disordered" evidence="1">
    <location>
        <begin position="293"/>
        <end position="328"/>
    </location>
</feature>
<feature type="region of interest" description="Disordered" evidence="1">
    <location>
        <begin position="237"/>
        <end position="270"/>
    </location>
</feature>
<feature type="region of interest" description="Disordered" evidence="1">
    <location>
        <begin position="1"/>
        <end position="164"/>
    </location>
</feature>
<feature type="region of interest" description="Disordered" evidence="1">
    <location>
        <begin position="382"/>
        <end position="436"/>
    </location>
</feature>
<name>A0A9W6Z3L1_AMBMO</name>
<feature type="compositionally biased region" description="Acidic residues" evidence="1">
    <location>
        <begin position="40"/>
        <end position="54"/>
    </location>
</feature>
<accession>A0A9W6Z3L1</accession>
<proteinExistence type="predicted"/>
<dbReference type="Proteomes" id="UP001165063">
    <property type="component" value="Unassembled WGS sequence"/>
</dbReference>
<feature type="compositionally biased region" description="Basic and acidic residues" evidence="1">
    <location>
        <begin position="129"/>
        <end position="138"/>
    </location>
</feature>
<evidence type="ECO:0000313" key="2">
    <source>
        <dbReference type="EMBL" id="GMG40337.1"/>
    </source>
</evidence>
<organism evidence="2 3">
    <name type="scientific">Ambrosiozyma monospora</name>
    <name type="common">Yeast</name>
    <name type="synonym">Endomycopsis monosporus</name>
    <dbReference type="NCBI Taxonomy" id="43982"/>
    <lineage>
        <taxon>Eukaryota</taxon>
        <taxon>Fungi</taxon>
        <taxon>Dikarya</taxon>
        <taxon>Ascomycota</taxon>
        <taxon>Saccharomycotina</taxon>
        <taxon>Pichiomycetes</taxon>
        <taxon>Pichiales</taxon>
        <taxon>Pichiaceae</taxon>
        <taxon>Ambrosiozyma</taxon>
    </lineage>
</organism>
<gene>
    <name evidence="2" type="ORF">Amon01_000610500</name>
</gene>
<feature type="compositionally biased region" description="Polar residues" evidence="1">
    <location>
        <begin position="408"/>
        <end position="419"/>
    </location>
</feature>
<feature type="compositionally biased region" description="Basic and acidic residues" evidence="1">
    <location>
        <begin position="29"/>
        <end position="39"/>
    </location>
</feature>
<dbReference type="AlphaFoldDB" id="A0A9W6Z3L1"/>
<evidence type="ECO:0000256" key="1">
    <source>
        <dbReference type="SAM" id="MobiDB-lite"/>
    </source>
</evidence>
<evidence type="ECO:0000313" key="3">
    <source>
        <dbReference type="Proteomes" id="UP001165063"/>
    </source>
</evidence>
<comment type="caution">
    <text evidence="2">The sequence shown here is derived from an EMBL/GenBank/DDBJ whole genome shotgun (WGS) entry which is preliminary data.</text>
</comment>
<keyword evidence="3" id="KW-1185">Reference proteome</keyword>
<protein>
    <submittedName>
        <fullName evidence="2">Unnamed protein product</fullName>
    </submittedName>
</protein>
<reference evidence="2" key="1">
    <citation type="submission" date="2023-04" db="EMBL/GenBank/DDBJ databases">
        <title>Ambrosiozyma monospora NBRC 1965.</title>
        <authorList>
            <person name="Ichikawa N."/>
            <person name="Sato H."/>
            <person name="Tonouchi N."/>
        </authorList>
    </citation>
    <scope>NUCLEOTIDE SEQUENCE</scope>
    <source>
        <strain evidence="2">NBRC 1965</strain>
    </source>
</reference>
<sequence length="436" mass="48161">MGYNQLGSDAKKTSKKALKTNEVAEDGSSENKCDDKDVKEEDEDDDEDDEDDESFGGFLQTPMDETSKHKPSFGSIDLSITIKDSNQKDADVTTQSSTQIVGDEDEDFVDELKSYDGASTDVDANTETDTDKFTDSDVLRSPSSHLSSGHESERGHISNMLSPRSDEIMFDMRTAIKQRNSVKPRKSIIDLHERSSTPIRLDNDNLDITSIPKTEILVNKVIRGELIRRGTVEDDEFSDFVQSPEPEEIPNPGTGITQKQTSKISTPPLPLQRQRFPPLNTSMSPHIGQTHFRTLSDSSSIGGRSPSREGASPLFKSTIRRNPSTKRYPPAAVTFQHQQLQQGIGNPSQVPESLVPDLSSDVSEFYRNSIMSNDDVLIRSGSISRHSSMSRKSSLRRNSSMRHSNSNTPSGNGNESSLRGAQAKKHSEPATNLIDL</sequence>
<feature type="compositionally biased region" description="Polar residues" evidence="1">
    <location>
        <begin position="254"/>
        <end position="265"/>
    </location>
</feature>
<feature type="compositionally biased region" description="Low complexity" evidence="1">
    <location>
        <begin position="382"/>
        <end position="407"/>
    </location>
</feature>
<dbReference type="EMBL" id="BSXU01003690">
    <property type="protein sequence ID" value="GMG40337.1"/>
    <property type="molecule type" value="Genomic_DNA"/>
</dbReference>
<feature type="compositionally biased region" description="Low complexity" evidence="1">
    <location>
        <begin position="296"/>
        <end position="305"/>
    </location>
</feature>